<feature type="compositionally biased region" description="Polar residues" evidence="2">
    <location>
        <begin position="205"/>
        <end position="217"/>
    </location>
</feature>
<comment type="caution">
    <text evidence="4">The sequence shown here is derived from an EMBL/GenBank/DDBJ whole genome shotgun (WGS) entry which is preliminary data.</text>
</comment>
<feature type="region of interest" description="Disordered" evidence="2">
    <location>
        <begin position="567"/>
        <end position="623"/>
    </location>
</feature>
<reference evidence="4 5" key="1">
    <citation type="journal article" date="2011" name="J. Gen. Appl. Microbiol.">
        <title>Draft genome sequencing of the enigmatic basidiomycete Mixia osmundae.</title>
        <authorList>
            <person name="Nishida H."/>
            <person name="Nagatsuka Y."/>
            <person name="Sugiyama J."/>
        </authorList>
    </citation>
    <scope>NUCLEOTIDE SEQUENCE [LARGE SCALE GENOMIC DNA]</scope>
    <source>
        <strain evidence="5">CBS 9802 / IAM 14324 / JCM 22182 / KY 12970</strain>
    </source>
</reference>
<reference evidence="4 5" key="2">
    <citation type="journal article" date="2012" name="Open Biol.">
        <title>Characteristics of nucleosomes and linker DNA regions on the genome of the basidiomycete Mixia osmundae revealed by mono- and dinucleosome mapping.</title>
        <authorList>
            <person name="Nishida H."/>
            <person name="Kondo S."/>
            <person name="Matsumoto T."/>
            <person name="Suzuki Y."/>
            <person name="Yoshikawa H."/>
            <person name="Taylor T.D."/>
            <person name="Sugiyama J."/>
        </authorList>
    </citation>
    <scope>NUCLEOTIDE SEQUENCE [LARGE SCALE GENOMIC DNA]</scope>
    <source>
        <strain evidence="5">CBS 9802 / IAM 14324 / JCM 22182 / KY 12970</strain>
    </source>
</reference>
<feature type="compositionally biased region" description="Low complexity" evidence="2">
    <location>
        <begin position="587"/>
        <end position="598"/>
    </location>
</feature>
<dbReference type="eggNOG" id="ENOG502QTWJ">
    <property type="taxonomic scope" value="Eukaryota"/>
</dbReference>
<accession>G7E3N8</accession>
<feature type="compositionally biased region" description="Polar residues" evidence="2">
    <location>
        <begin position="572"/>
        <end position="582"/>
    </location>
</feature>
<evidence type="ECO:0000256" key="2">
    <source>
        <dbReference type="SAM" id="MobiDB-lite"/>
    </source>
</evidence>
<dbReference type="Gene3D" id="3.30.40.10">
    <property type="entry name" value="Zinc/RING finger domain, C3HC4 (zinc finger)"/>
    <property type="match status" value="1"/>
</dbReference>
<evidence type="ECO:0000259" key="3">
    <source>
        <dbReference type="PROSITE" id="PS50089"/>
    </source>
</evidence>
<dbReference type="EMBL" id="BABT02000119">
    <property type="protein sequence ID" value="GAA97448.1"/>
    <property type="molecule type" value="Genomic_DNA"/>
</dbReference>
<dbReference type="PROSITE" id="PS50089">
    <property type="entry name" value="ZF_RING_2"/>
    <property type="match status" value="1"/>
</dbReference>
<feature type="region of interest" description="Disordered" evidence="2">
    <location>
        <begin position="763"/>
        <end position="828"/>
    </location>
</feature>
<feature type="region of interest" description="Disordered" evidence="2">
    <location>
        <begin position="472"/>
        <end position="491"/>
    </location>
</feature>
<dbReference type="SMART" id="SM00233">
    <property type="entry name" value="PH"/>
    <property type="match status" value="1"/>
</dbReference>
<feature type="compositionally biased region" description="Basic and acidic residues" evidence="2">
    <location>
        <begin position="1709"/>
        <end position="1723"/>
    </location>
</feature>
<name>G7E3N8_MIXOS</name>
<dbReference type="InParanoid" id="G7E3N8"/>
<dbReference type="SUPFAM" id="SSF57850">
    <property type="entry name" value="RING/U-box"/>
    <property type="match status" value="1"/>
</dbReference>
<feature type="compositionally biased region" description="Low complexity" evidence="2">
    <location>
        <begin position="349"/>
        <end position="362"/>
    </location>
</feature>
<dbReference type="Proteomes" id="UP000009131">
    <property type="component" value="Unassembled WGS sequence"/>
</dbReference>
<dbReference type="RefSeq" id="XP_014568026.1">
    <property type="nucleotide sequence ID" value="XM_014712540.1"/>
</dbReference>
<dbReference type="OrthoDB" id="299997at2759"/>
<dbReference type="GO" id="GO:0005085">
    <property type="term" value="F:guanyl-nucleotide exchange factor activity"/>
    <property type="evidence" value="ECO:0007669"/>
    <property type="project" value="InterPro"/>
</dbReference>
<feature type="compositionally biased region" description="Polar residues" evidence="2">
    <location>
        <begin position="1611"/>
        <end position="1624"/>
    </location>
</feature>
<feature type="domain" description="RING-type" evidence="3">
    <location>
        <begin position="370"/>
        <end position="425"/>
    </location>
</feature>
<dbReference type="Pfam" id="PF15411">
    <property type="entry name" value="PH_10"/>
    <property type="match status" value="1"/>
</dbReference>
<protein>
    <recommendedName>
        <fullName evidence="3">RING-type domain-containing protein</fullName>
    </recommendedName>
</protein>
<feature type="compositionally biased region" description="Polar residues" evidence="2">
    <location>
        <begin position="1744"/>
        <end position="1756"/>
    </location>
</feature>
<feature type="compositionally biased region" description="Low complexity" evidence="2">
    <location>
        <begin position="244"/>
        <end position="260"/>
    </location>
</feature>
<feature type="compositionally biased region" description="Polar residues" evidence="2">
    <location>
        <begin position="1527"/>
        <end position="1536"/>
    </location>
</feature>
<dbReference type="InterPro" id="IPR033511">
    <property type="entry name" value="Cdc24/Scd1_PH_dom"/>
</dbReference>
<feature type="region of interest" description="Disordered" evidence="2">
    <location>
        <begin position="1688"/>
        <end position="1756"/>
    </location>
</feature>
<feature type="compositionally biased region" description="Polar residues" evidence="2">
    <location>
        <begin position="293"/>
        <end position="315"/>
    </location>
</feature>
<dbReference type="Gene3D" id="3.40.50.410">
    <property type="entry name" value="von Willebrand factor, type A domain"/>
    <property type="match status" value="1"/>
</dbReference>
<evidence type="ECO:0000313" key="5">
    <source>
        <dbReference type="Proteomes" id="UP000009131"/>
    </source>
</evidence>
<dbReference type="InterPro" id="IPR036465">
    <property type="entry name" value="vWFA_dom_sf"/>
</dbReference>
<keyword evidence="1" id="KW-0479">Metal-binding</keyword>
<feature type="region of interest" description="Disordered" evidence="2">
    <location>
        <begin position="293"/>
        <end position="367"/>
    </location>
</feature>
<gene>
    <name evidence="4" type="primary">Mo04127</name>
    <name evidence="4" type="ORF">E5Q_04127</name>
</gene>
<dbReference type="HOGENOM" id="CLU_239228_0_0_1"/>
<feature type="compositionally biased region" description="Polar residues" evidence="2">
    <location>
        <begin position="783"/>
        <end position="809"/>
    </location>
</feature>
<dbReference type="SUPFAM" id="SSF53300">
    <property type="entry name" value="vWA-like"/>
    <property type="match status" value="1"/>
</dbReference>
<dbReference type="STRING" id="764103.G7E3N8"/>
<feature type="compositionally biased region" description="Pro residues" evidence="2">
    <location>
        <begin position="765"/>
        <end position="781"/>
    </location>
</feature>
<dbReference type="InterPro" id="IPR051266">
    <property type="entry name" value="CLCR"/>
</dbReference>
<feature type="region of interest" description="Disordered" evidence="2">
    <location>
        <begin position="200"/>
        <end position="260"/>
    </location>
</feature>
<feature type="compositionally biased region" description="Low complexity" evidence="2">
    <location>
        <begin position="1581"/>
        <end position="1591"/>
    </location>
</feature>
<dbReference type="PANTHER" id="PTHR10579">
    <property type="entry name" value="CALCIUM-ACTIVATED CHLORIDE CHANNEL REGULATOR"/>
    <property type="match status" value="1"/>
</dbReference>
<evidence type="ECO:0000313" key="4">
    <source>
        <dbReference type="EMBL" id="GAA97448.1"/>
    </source>
</evidence>
<feature type="region of interest" description="Disordered" evidence="2">
    <location>
        <begin position="118"/>
        <end position="142"/>
    </location>
</feature>
<feature type="region of interest" description="Disordered" evidence="2">
    <location>
        <begin position="1"/>
        <end position="63"/>
    </location>
</feature>
<dbReference type="PANTHER" id="PTHR10579:SF43">
    <property type="entry name" value="ZINC FINGER (C3HC4-TYPE RING FINGER) FAMILY PROTEIN"/>
    <property type="match status" value="1"/>
</dbReference>
<keyword evidence="1" id="KW-0863">Zinc-finger</keyword>
<dbReference type="InterPro" id="IPR013083">
    <property type="entry name" value="Znf_RING/FYVE/PHD"/>
</dbReference>
<feature type="compositionally biased region" description="Basic and acidic residues" evidence="2">
    <location>
        <begin position="324"/>
        <end position="333"/>
    </location>
</feature>
<feature type="compositionally biased region" description="Basic and acidic residues" evidence="2">
    <location>
        <begin position="1537"/>
        <end position="1552"/>
    </location>
</feature>
<organism evidence="4 5">
    <name type="scientific">Mixia osmundae (strain CBS 9802 / IAM 14324 / JCM 22182 / KY 12970)</name>
    <dbReference type="NCBI Taxonomy" id="764103"/>
    <lineage>
        <taxon>Eukaryota</taxon>
        <taxon>Fungi</taxon>
        <taxon>Dikarya</taxon>
        <taxon>Basidiomycota</taxon>
        <taxon>Pucciniomycotina</taxon>
        <taxon>Mixiomycetes</taxon>
        <taxon>Mixiales</taxon>
        <taxon>Mixiaceae</taxon>
        <taxon>Mixia</taxon>
    </lineage>
</organism>
<keyword evidence="5" id="KW-1185">Reference proteome</keyword>
<dbReference type="InterPro" id="IPR001841">
    <property type="entry name" value="Znf_RING"/>
</dbReference>
<dbReference type="GO" id="GO:0008270">
    <property type="term" value="F:zinc ion binding"/>
    <property type="evidence" value="ECO:0007669"/>
    <property type="project" value="UniProtKB-KW"/>
</dbReference>
<evidence type="ECO:0000256" key="1">
    <source>
        <dbReference type="PROSITE-ProRule" id="PRU00175"/>
    </source>
</evidence>
<proteinExistence type="predicted"/>
<keyword evidence="1" id="KW-0862">Zinc</keyword>
<dbReference type="CDD" id="cd13246">
    <property type="entry name" value="PH_Scd1"/>
    <property type="match status" value="1"/>
</dbReference>
<feature type="compositionally biased region" description="Pro residues" evidence="2">
    <location>
        <begin position="1"/>
        <end position="11"/>
    </location>
</feature>
<dbReference type="InterPro" id="IPR001849">
    <property type="entry name" value="PH_domain"/>
</dbReference>
<sequence>MARLGAPPPLSREPSSKAVSSLPAARESQRTLVPDGTKSSNRPRSRSTSKAKEAKKPALATVDWAFDPAQGKWIEKPPALPAKDQRLSTGSAETLFIQAERKQESPVFVIPSPSSPAFVPASDRHPPVQPAYDPDQLPPLPLKVVSTSGVLEDDDDEHLPTESDLSDRLPFFLASHSLRRSSTDQGPRYLAPAIQLQPAPGYTAKNIQRSSSHTGQLRGNGRKMGMSRSAHHTPPGSPLHDRLSAQSSPLSPSSSSHSRLLTPRSFFSKFHKSPKTPQGEDGFAPGFIMQQSLSTRSGQDARSMSRSTTANSMWGQSADPAEELSPRRGDSRDVFGNASPILSRSQPMSPALSSKSKSSGHPDSSESEICPVCIESLSLKLSTERHHITPRCGHSLHEACFEAVYGDVAHARQTNASIGLCGVCRRDMKLGDASEDVEGIKDKFAAISGLPDQSPRADPTTSLLKKALNSTVDSSRSDLHNPDDDDPVPARHGLGLVTSLTHRYVPTLQQQEGLSVAIISRAAMSTCTPKITLKPEDKTITRSASTTERAHLTCMVTIEMPTLKAVPGLASPEQSNDAIQNRPSPPSSVSDGSGCSSSQTDYASTAASSVQASPPPRASKIRTEISPAVLQKVVADLVARSDDWKGQSPLELGPLRLYEPIEVRKEGMGRPFLLYLFRDALLCLSEESLPSNAAPDALPALSLKGRIYLKHIDNVTVTSSKADGPSLTIHMSDEAMDRFRMSFRESATMQQWRQELEDLVSKLNAPPPLPDAPVPSGPMPTRPTRSSVRTSVAPSLSIPRTSPALSENAMSPRPHPFSDKQNIAEMRPNGLNGSASLLDVATHQTLLQADPTELPPLDLMMIVSVPAQGATTSLAAATAALKLKILRNCLRFVVDTAGPRARLSIVTYTAGEGARGCLHKCPYIATGTESGRTKMLDFIDRIGKEDPETSAQVYQRDEHVNVGAAVNLALDVVMQRQVKSPHSGIILINDGTDIAIGPQMDLALARTEAASLPIHTLGWGKSHEPTSLYLLSNSTGGSYTFVQDWYGLQDCVAGCVGSMLSVVASRVRLHLGVSASDFVIRKVAGISGAIVSADGKHVDVELSELRTGEKRDLLVELDLQGGIEEPVAPQQGVTTYTHLPRSSSMNHLNSHIEPLSTGTSRFLMKRGGMTLGALEDLDVGIIPSGPLNMQVSQEIPVFEANITWIAPGSEPSTVHRSIRPELLTISVVSARANTPSPSPGLETCDPSIVRRRMELLTADMMTRCLLLMARRSTAQAHRLLAETKRIITTILANLAPLTTSGTTGDAQRSREYYFTHDVLLACLDDIEYLLNGVRSDNTFQRVERHYGTQNAMILRDQRSCSPRSATERAYWTADYAQWLLQRSQKFCHSWAKANIGLPLSSMDLQGLNDNLPREDRRRTQQLQRLNGSFKAAAQSLTALYQHAQAIQKASYQSGYIAALYDVQDHLQRGLDVHGPETALARIIDYIEARQEALRSESDGDDADEPPRSPTVRVAPTLSLTRPMASRPNMQPPTETSDTIRARRARTEAERAAARQNFAQPVADIARSPSPAAMRAEHHPEPSSSAPSSPAQHQRRSIRPANDSEGYFRLGASSSTQPGNVSAAVTASPHAAPIRSQPKRTMRSGAGSKPRDSTGSHGLPEGSSVPEARKRRWADPAALPAFIGITGVEQQGGDVPARPILNASQTSESSLDRCVESSALEDRPAAMIIDDEDRPRKTRRRTDTPVSNPANLSTEIL</sequence>
<feature type="region of interest" description="Disordered" evidence="2">
    <location>
        <begin position="1492"/>
        <end position="1670"/>
    </location>
</feature>
<feature type="compositionally biased region" description="Polar residues" evidence="2">
    <location>
        <begin position="599"/>
        <end position="612"/>
    </location>
</feature>